<dbReference type="InterPro" id="IPR051477">
    <property type="entry name" value="Expansin_CellWall"/>
</dbReference>
<comment type="caution">
    <text evidence="4">The sequence shown here is derived from an EMBL/GenBank/DDBJ whole genome shotgun (WGS) entry which is preliminary data.</text>
</comment>
<dbReference type="EMBL" id="MU251384">
    <property type="protein sequence ID" value="KAG9237558.1"/>
    <property type="molecule type" value="Genomic_DNA"/>
</dbReference>
<evidence type="ECO:0000256" key="1">
    <source>
        <dbReference type="ARBA" id="ARBA00022729"/>
    </source>
</evidence>
<dbReference type="AlphaFoldDB" id="A0A9P7YR24"/>
<dbReference type="Proteomes" id="UP000824998">
    <property type="component" value="Unassembled WGS sequence"/>
</dbReference>
<organism evidence="4 5">
    <name type="scientific">Amylocarpus encephaloides</name>
    <dbReference type="NCBI Taxonomy" id="45428"/>
    <lineage>
        <taxon>Eukaryota</taxon>
        <taxon>Fungi</taxon>
        <taxon>Dikarya</taxon>
        <taxon>Ascomycota</taxon>
        <taxon>Pezizomycotina</taxon>
        <taxon>Leotiomycetes</taxon>
        <taxon>Helotiales</taxon>
        <taxon>Helotiales incertae sedis</taxon>
        <taxon>Amylocarpus</taxon>
    </lineage>
</organism>
<dbReference type="OrthoDB" id="623670at2759"/>
<evidence type="ECO:0000256" key="3">
    <source>
        <dbReference type="SAM" id="SignalP"/>
    </source>
</evidence>
<dbReference type="SUPFAM" id="SSF50685">
    <property type="entry name" value="Barwin-like endoglucanases"/>
    <property type="match status" value="1"/>
</dbReference>
<accession>A0A9P7YR24</accession>
<gene>
    <name evidence="4" type="ORF">BJ875DRAFT_453459</name>
</gene>
<keyword evidence="1 3" id="KW-0732">Signal</keyword>
<evidence type="ECO:0000256" key="2">
    <source>
        <dbReference type="SAM" id="MobiDB-lite"/>
    </source>
</evidence>
<proteinExistence type="predicted"/>
<evidence type="ECO:0000313" key="5">
    <source>
        <dbReference type="Proteomes" id="UP000824998"/>
    </source>
</evidence>
<dbReference type="CDD" id="cd22191">
    <property type="entry name" value="DPBB_RlpA_EXP_N-like"/>
    <property type="match status" value="1"/>
</dbReference>
<dbReference type="PANTHER" id="PTHR31836:SF28">
    <property type="entry name" value="SRCR DOMAIN-CONTAINING PROTEIN-RELATED"/>
    <property type="match status" value="1"/>
</dbReference>
<evidence type="ECO:0000313" key="4">
    <source>
        <dbReference type="EMBL" id="KAG9237558.1"/>
    </source>
</evidence>
<keyword evidence="5" id="KW-1185">Reference proteome</keyword>
<protein>
    <submittedName>
        <fullName evidence="4">Allergen Asp f 7</fullName>
    </submittedName>
</protein>
<feature type="signal peptide" evidence="3">
    <location>
        <begin position="1"/>
        <end position="18"/>
    </location>
</feature>
<feature type="region of interest" description="Disordered" evidence="2">
    <location>
        <begin position="113"/>
        <end position="132"/>
    </location>
</feature>
<reference evidence="4" key="1">
    <citation type="journal article" date="2021" name="IMA Fungus">
        <title>Genomic characterization of three marine fungi, including Emericellopsis atlantica sp. nov. with signatures of a generalist lifestyle and marine biomass degradation.</title>
        <authorList>
            <person name="Hagestad O.C."/>
            <person name="Hou L."/>
            <person name="Andersen J.H."/>
            <person name="Hansen E.H."/>
            <person name="Altermark B."/>
            <person name="Li C."/>
            <person name="Kuhnert E."/>
            <person name="Cox R.J."/>
            <person name="Crous P.W."/>
            <person name="Spatafora J.W."/>
            <person name="Lail K."/>
            <person name="Amirebrahimi M."/>
            <person name="Lipzen A."/>
            <person name="Pangilinan J."/>
            <person name="Andreopoulos W."/>
            <person name="Hayes R.D."/>
            <person name="Ng V."/>
            <person name="Grigoriev I.V."/>
            <person name="Jackson S.A."/>
            <person name="Sutton T.D.S."/>
            <person name="Dobson A.D.W."/>
            <person name="Rama T."/>
        </authorList>
    </citation>
    <scope>NUCLEOTIDE SEQUENCE</scope>
    <source>
        <strain evidence="4">TRa018bII</strain>
    </source>
</reference>
<name>A0A9P7YR24_9HELO</name>
<dbReference type="Gene3D" id="2.40.40.10">
    <property type="entry name" value="RlpA-like domain"/>
    <property type="match status" value="1"/>
</dbReference>
<dbReference type="InterPro" id="IPR036908">
    <property type="entry name" value="RlpA-like_sf"/>
</dbReference>
<feature type="chain" id="PRO_5040270859" evidence="3">
    <location>
        <begin position="19"/>
        <end position="292"/>
    </location>
</feature>
<dbReference type="PANTHER" id="PTHR31836">
    <property type="match status" value="1"/>
</dbReference>
<sequence>MKFPVFIAAALLAAAATAKPFGAHQRQHIKNHVKPRDPMVIVTEVVSTTEIVGVTTTIWVTPGQIIPTEAAPALVVASSSASVAESPAATLDKGAQFLEPAVEASSSVDVAPAPTSTYVPPPPPPSSTSVYVPPVETFASQAAPSQAAPVVESSTTVASAAATTPASSSSGSSGECSKGSECSGKVTYYEPDVGITSCGIDGIAGDSEKIVALAATMMTKAQTDAGVTDPNKNPLCGKMITVVYGGKSVVAKVVDTCPGCAAGALDLSHAAIAEVMPDYLTKGHDIMSWYFN</sequence>